<comment type="caution">
    <text evidence="1">The sequence shown here is derived from an EMBL/GenBank/DDBJ whole genome shotgun (WGS) entry which is preliminary data.</text>
</comment>
<dbReference type="Proteomes" id="UP000032049">
    <property type="component" value="Unassembled WGS sequence"/>
</dbReference>
<protein>
    <submittedName>
        <fullName evidence="1">Uncharacterized protein</fullName>
    </submittedName>
</protein>
<dbReference type="OrthoDB" id="1246400at2"/>
<evidence type="ECO:0000313" key="2">
    <source>
        <dbReference type="Proteomes" id="UP000032049"/>
    </source>
</evidence>
<keyword evidence="2" id="KW-1185">Reference proteome</keyword>
<reference evidence="1 2" key="1">
    <citation type="submission" date="2015-01" db="EMBL/GenBank/DDBJ databases">
        <title>Draft genome sequence of Pedobacter sp. NL19 isolated from sludge of an effluent treatment pond in an abandoned uranium mine.</title>
        <authorList>
            <person name="Santos T."/>
            <person name="Caetano T."/>
            <person name="Covas C."/>
            <person name="Cruz A."/>
            <person name="Mendo S."/>
        </authorList>
    </citation>
    <scope>NUCLEOTIDE SEQUENCE [LARGE SCALE GENOMIC DNA]</scope>
    <source>
        <strain evidence="1 2">NL19</strain>
    </source>
</reference>
<sequence>MKEANELFKNPTPFKKNFVDLDIEESYFFIQTGIQCSHTNIKKYVDLKARLGDNWTWKKISIADPYLNRENDSIEVNLGKFTKMRL</sequence>
<name>A0A0D0G2F6_9SPHI</name>
<evidence type="ECO:0000313" key="1">
    <source>
        <dbReference type="EMBL" id="KIO78964.1"/>
    </source>
</evidence>
<accession>A0A0D0G2F6</accession>
<organism evidence="1 2">
    <name type="scientific">Pedobacter lusitanus</name>
    <dbReference type="NCBI Taxonomy" id="1503925"/>
    <lineage>
        <taxon>Bacteria</taxon>
        <taxon>Pseudomonadati</taxon>
        <taxon>Bacteroidota</taxon>
        <taxon>Sphingobacteriia</taxon>
        <taxon>Sphingobacteriales</taxon>
        <taxon>Sphingobacteriaceae</taxon>
        <taxon>Pedobacter</taxon>
    </lineage>
</organism>
<dbReference type="EMBL" id="JXRA01000003">
    <property type="protein sequence ID" value="KIO78964.1"/>
    <property type="molecule type" value="Genomic_DNA"/>
</dbReference>
<proteinExistence type="predicted"/>
<dbReference type="RefSeq" id="WP_041877245.1">
    <property type="nucleotide sequence ID" value="NZ_CP157278.1"/>
</dbReference>
<dbReference type="AlphaFoldDB" id="A0A0D0G2F6"/>
<gene>
    <name evidence="1" type="ORF">TH53_00270</name>
</gene>